<dbReference type="Proteomes" id="UP000621307">
    <property type="component" value="Unassembled WGS sequence"/>
</dbReference>
<comment type="caution">
    <text evidence="2">The sequence shown here is derived from an EMBL/GenBank/DDBJ whole genome shotgun (WGS) entry which is preliminary data.</text>
</comment>
<proteinExistence type="predicted"/>
<keyword evidence="3" id="KW-1185">Reference proteome</keyword>
<evidence type="ECO:0000313" key="2">
    <source>
        <dbReference type="EMBL" id="MBD2255154.1"/>
    </source>
</evidence>
<dbReference type="RefSeq" id="WP_190571837.1">
    <property type="nucleotide sequence ID" value="NZ_JACJQL010000080.1"/>
</dbReference>
<dbReference type="EMBL" id="JACJQL010000080">
    <property type="protein sequence ID" value="MBD2255154.1"/>
    <property type="molecule type" value="Genomic_DNA"/>
</dbReference>
<organism evidence="2 3">
    <name type="scientific">Nostoc parmelioides FACHB-3921</name>
    <dbReference type="NCBI Taxonomy" id="2692909"/>
    <lineage>
        <taxon>Bacteria</taxon>
        <taxon>Bacillati</taxon>
        <taxon>Cyanobacteriota</taxon>
        <taxon>Cyanophyceae</taxon>
        <taxon>Nostocales</taxon>
        <taxon>Nostocaceae</taxon>
        <taxon>Nostoc</taxon>
    </lineage>
</organism>
<gene>
    <name evidence="2" type="ORF">H6G14_28450</name>
</gene>
<name>A0ABR8BNG0_9NOSO</name>
<sequence length="322" mass="37070">MNQPPSKRKRLTPTTSDKPKPSLKPAQEPEKPSAVTVDVEAVEVPEMTEEEQRDRLNLERKVESAFVEAGKALKELRDRRLYRSTHKTFEEYCKDRFGFERRHPYRLIEAATVVDNLQKMCPNWTQNKKRKAKGTDDQLEQPQILPTSEGQVRPLTKLEPSQQQEAWMKAVEQVGGKVPSGRVVKDVVDRIRDRTALPNPYRVGEICVLHPKDNPDLRGKSGYWGVVTHVGGYSCTVKCWDGDYTAKVEHLKSLELLEEDCRFMQQLCERLRRLHEVAGRDEAVDWLLQGLGKQAKPYLSALQAKLLAAVEREYGIEWKQRK</sequence>
<feature type="compositionally biased region" description="Polar residues" evidence="1">
    <location>
        <begin position="140"/>
        <end position="150"/>
    </location>
</feature>
<accession>A0ABR8BNG0</accession>
<reference evidence="2 3" key="1">
    <citation type="journal article" date="2020" name="ISME J.">
        <title>Comparative genomics reveals insights into cyanobacterial evolution and habitat adaptation.</title>
        <authorList>
            <person name="Chen M.Y."/>
            <person name="Teng W.K."/>
            <person name="Zhao L."/>
            <person name="Hu C.X."/>
            <person name="Zhou Y.K."/>
            <person name="Han B.P."/>
            <person name="Song L.R."/>
            <person name="Shu W.S."/>
        </authorList>
    </citation>
    <scope>NUCLEOTIDE SEQUENCE [LARGE SCALE GENOMIC DNA]</scope>
    <source>
        <strain evidence="2 3">FACHB-3921</strain>
    </source>
</reference>
<feature type="region of interest" description="Disordered" evidence="1">
    <location>
        <begin position="1"/>
        <end position="55"/>
    </location>
</feature>
<feature type="compositionally biased region" description="Acidic residues" evidence="1">
    <location>
        <begin position="40"/>
        <end position="49"/>
    </location>
</feature>
<feature type="compositionally biased region" description="Basic residues" evidence="1">
    <location>
        <begin position="1"/>
        <end position="11"/>
    </location>
</feature>
<protein>
    <submittedName>
        <fullName evidence="2">Uncharacterized protein</fullName>
    </submittedName>
</protein>
<evidence type="ECO:0000313" key="3">
    <source>
        <dbReference type="Proteomes" id="UP000621307"/>
    </source>
</evidence>
<feature type="region of interest" description="Disordered" evidence="1">
    <location>
        <begin position="125"/>
        <end position="151"/>
    </location>
</feature>
<evidence type="ECO:0000256" key="1">
    <source>
        <dbReference type="SAM" id="MobiDB-lite"/>
    </source>
</evidence>